<evidence type="ECO:0000313" key="1">
    <source>
        <dbReference type="EMBL" id="GAH06566.1"/>
    </source>
</evidence>
<organism evidence="1">
    <name type="scientific">marine sediment metagenome</name>
    <dbReference type="NCBI Taxonomy" id="412755"/>
    <lineage>
        <taxon>unclassified sequences</taxon>
        <taxon>metagenomes</taxon>
        <taxon>ecological metagenomes</taxon>
    </lineage>
</organism>
<evidence type="ECO:0008006" key="2">
    <source>
        <dbReference type="Google" id="ProtNLM"/>
    </source>
</evidence>
<proteinExistence type="predicted"/>
<reference evidence="1" key="1">
    <citation type="journal article" date="2014" name="Front. Microbiol.">
        <title>High frequency of phylogenetically diverse reductive dehalogenase-homologous genes in deep subseafloor sedimentary metagenomes.</title>
        <authorList>
            <person name="Kawai M."/>
            <person name="Futagami T."/>
            <person name="Toyoda A."/>
            <person name="Takaki Y."/>
            <person name="Nishi S."/>
            <person name="Hori S."/>
            <person name="Arai W."/>
            <person name="Tsubouchi T."/>
            <person name="Morono Y."/>
            <person name="Uchiyama I."/>
            <person name="Ito T."/>
            <person name="Fujiyama A."/>
            <person name="Inagaki F."/>
            <person name="Takami H."/>
        </authorList>
    </citation>
    <scope>NUCLEOTIDE SEQUENCE</scope>
    <source>
        <strain evidence="1">Expedition CK06-06</strain>
    </source>
</reference>
<sequence length="163" mass="18788">MKEYKELKYWVNVYYDVQEPRLEIGSVISALQRNALRNRLIELKITVKKELTLKEKKGGEKEESLKSLDGKLNKKIGEKATQKIIDSAVDPRYMKLFNHLSESEAMAEKPIKEEIERIPIWEQYLKKVKGVGPLLAGGLISFLDPAYEENEHNSITYVSCFLA</sequence>
<protein>
    <recommendedName>
        <fullName evidence="2">Transposase IS116/IS110/IS902 family protein</fullName>
    </recommendedName>
</protein>
<name>X1CE31_9ZZZZ</name>
<dbReference type="EMBL" id="BART01033329">
    <property type="protein sequence ID" value="GAH06566.1"/>
    <property type="molecule type" value="Genomic_DNA"/>
</dbReference>
<accession>X1CE31</accession>
<feature type="non-terminal residue" evidence="1">
    <location>
        <position position="163"/>
    </location>
</feature>
<gene>
    <name evidence="1" type="ORF">S01H4_57321</name>
</gene>
<comment type="caution">
    <text evidence="1">The sequence shown here is derived from an EMBL/GenBank/DDBJ whole genome shotgun (WGS) entry which is preliminary data.</text>
</comment>
<dbReference type="AlphaFoldDB" id="X1CE31"/>